<proteinExistence type="predicted"/>
<accession>A0A2Z2KEL5</accession>
<dbReference type="EMBL" id="CP021780">
    <property type="protein sequence ID" value="ASA21533.1"/>
    <property type="molecule type" value="Genomic_DNA"/>
</dbReference>
<keyword evidence="2" id="KW-1185">Reference proteome</keyword>
<dbReference type="KEGG" id="pdh:B9T62_12545"/>
<gene>
    <name evidence="1" type="ORF">B9T62_12545</name>
</gene>
<evidence type="ECO:0000313" key="1">
    <source>
        <dbReference type="EMBL" id="ASA21533.1"/>
    </source>
</evidence>
<evidence type="ECO:0000313" key="2">
    <source>
        <dbReference type="Proteomes" id="UP000249890"/>
    </source>
</evidence>
<reference evidence="1 2" key="1">
    <citation type="submission" date="2017-06" db="EMBL/GenBank/DDBJ databases">
        <title>Complete genome sequence of Paenibacillus donghaensis KCTC 13049T isolated from East Sea sediment, South Korea.</title>
        <authorList>
            <person name="Jung B.K."/>
            <person name="Hong S.-J."/>
            <person name="Shin J.-H."/>
        </authorList>
    </citation>
    <scope>NUCLEOTIDE SEQUENCE [LARGE SCALE GENOMIC DNA]</scope>
    <source>
        <strain evidence="1 2">KCTC 13049</strain>
    </source>
</reference>
<dbReference type="AlphaFoldDB" id="A0A2Z2KEL5"/>
<sequence>MKLGELMTKYNIHSDFKKYENTKLPLNPLLLPLINTLISRSSKHLRKLSDQCSSNGIRHF</sequence>
<protein>
    <submittedName>
        <fullName evidence="1">Uncharacterized protein</fullName>
    </submittedName>
</protein>
<name>A0A2Z2KEL5_9BACL</name>
<dbReference type="Proteomes" id="UP000249890">
    <property type="component" value="Chromosome"/>
</dbReference>
<organism evidence="1 2">
    <name type="scientific">Paenibacillus donghaensis</name>
    <dbReference type="NCBI Taxonomy" id="414771"/>
    <lineage>
        <taxon>Bacteria</taxon>
        <taxon>Bacillati</taxon>
        <taxon>Bacillota</taxon>
        <taxon>Bacilli</taxon>
        <taxon>Bacillales</taxon>
        <taxon>Paenibacillaceae</taxon>
        <taxon>Paenibacillus</taxon>
    </lineage>
</organism>